<gene>
    <name evidence="1" type="ORF">D9Q98_009479</name>
</gene>
<dbReference type="OrthoDB" id="439983at2759"/>
<comment type="caution">
    <text evidence="1">The sequence shown here is derived from an EMBL/GenBank/DDBJ whole genome shotgun (WGS) entry which is preliminary data.</text>
</comment>
<evidence type="ECO:0000313" key="2">
    <source>
        <dbReference type="Proteomes" id="UP001055712"/>
    </source>
</evidence>
<reference evidence="1" key="2">
    <citation type="submission" date="2020-11" db="EMBL/GenBank/DDBJ databases">
        <authorList>
            <person name="Cecchin M."/>
            <person name="Marcolungo L."/>
            <person name="Rossato M."/>
            <person name="Girolomoni L."/>
            <person name="Cosentino E."/>
            <person name="Cuine S."/>
            <person name="Li-Beisson Y."/>
            <person name="Delledonne M."/>
            <person name="Ballottari M."/>
        </authorList>
    </citation>
    <scope>NUCLEOTIDE SEQUENCE</scope>
    <source>
        <strain evidence="1">211/11P</strain>
        <tissue evidence="1">Whole cell</tissue>
    </source>
</reference>
<dbReference type="Proteomes" id="UP001055712">
    <property type="component" value="Unassembled WGS sequence"/>
</dbReference>
<accession>A0A9D4YSK1</accession>
<proteinExistence type="predicted"/>
<dbReference type="EMBL" id="SIDB01000013">
    <property type="protein sequence ID" value="KAI3424118.1"/>
    <property type="molecule type" value="Genomic_DNA"/>
</dbReference>
<organism evidence="1 2">
    <name type="scientific">Chlorella vulgaris</name>
    <name type="common">Green alga</name>
    <dbReference type="NCBI Taxonomy" id="3077"/>
    <lineage>
        <taxon>Eukaryota</taxon>
        <taxon>Viridiplantae</taxon>
        <taxon>Chlorophyta</taxon>
        <taxon>core chlorophytes</taxon>
        <taxon>Trebouxiophyceae</taxon>
        <taxon>Chlorellales</taxon>
        <taxon>Chlorellaceae</taxon>
        <taxon>Chlorella clade</taxon>
        <taxon>Chlorella</taxon>
    </lineage>
</organism>
<sequence length="101" mass="10923">MFALQARPCAVLTAPALMKTAARKPARRVTTCGQEQAMADFECPLLRSAPCKTSCVHPGRPLSSACADCPRKQRAKAMAKKTCVHPKRPISQACADCPRKK</sequence>
<protein>
    <submittedName>
        <fullName evidence="1">Uncharacterized protein</fullName>
    </submittedName>
</protein>
<reference evidence="1" key="1">
    <citation type="journal article" date="2019" name="Plant J.">
        <title>Chlorella vulgaris genome assembly and annotation reveals the molecular basis for metabolic acclimation to high light conditions.</title>
        <authorList>
            <person name="Cecchin M."/>
            <person name="Marcolungo L."/>
            <person name="Rossato M."/>
            <person name="Girolomoni L."/>
            <person name="Cosentino E."/>
            <person name="Cuine S."/>
            <person name="Li-Beisson Y."/>
            <person name="Delledonne M."/>
            <person name="Ballottari M."/>
        </authorList>
    </citation>
    <scope>NUCLEOTIDE SEQUENCE</scope>
    <source>
        <strain evidence="1">211/11P</strain>
    </source>
</reference>
<evidence type="ECO:0000313" key="1">
    <source>
        <dbReference type="EMBL" id="KAI3424118.1"/>
    </source>
</evidence>
<dbReference type="AlphaFoldDB" id="A0A9D4YSK1"/>
<name>A0A9D4YSK1_CHLVU</name>
<keyword evidence="2" id="KW-1185">Reference proteome</keyword>